<organism evidence="2 3">
    <name type="scientific">Castilleja foliolosa</name>
    <dbReference type="NCBI Taxonomy" id="1961234"/>
    <lineage>
        <taxon>Eukaryota</taxon>
        <taxon>Viridiplantae</taxon>
        <taxon>Streptophyta</taxon>
        <taxon>Embryophyta</taxon>
        <taxon>Tracheophyta</taxon>
        <taxon>Spermatophyta</taxon>
        <taxon>Magnoliopsida</taxon>
        <taxon>eudicotyledons</taxon>
        <taxon>Gunneridae</taxon>
        <taxon>Pentapetalae</taxon>
        <taxon>asterids</taxon>
        <taxon>lamiids</taxon>
        <taxon>Lamiales</taxon>
        <taxon>Orobanchaceae</taxon>
        <taxon>Pedicularideae</taxon>
        <taxon>Castillejinae</taxon>
        <taxon>Castilleja</taxon>
    </lineage>
</organism>
<feature type="domain" description="26S proteasome regulatory subunit Rpn7 N-terminal" evidence="1">
    <location>
        <begin position="68"/>
        <end position="154"/>
    </location>
</feature>
<dbReference type="AlphaFoldDB" id="A0ABD3BA48"/>
<dbReference type="EMBL" id="JAVIJP010000107">
    <property type="protein sequence ID" value="KAL3614217.1"/>
    <property type="molecule type" value="Genomic_DNA"/>
</dbReference>
<gene>
    <name evidence="2" type="ORF">CASFOL_042291</name>
</gene>
<name>A0ABD3BA48_9LAMI</name>
<proteinExistence type="predicted"/>
<sequence>MFTRRVIAMEYIDSVPILNLGDEIAKIGINPVGKVAAAAKHENTCLYPFANKTVKIPAFCPSMTCLFIIVYGISLTDSCVPQKHIDEWNILKSLTLAYWERKNCFKVYETLFCISTRNFKKASSLFLHSISTFTTTYDLFKHDTFIFYLPLRGLYPWIEFPLNKR</sequence>
<evidence type="ECO:0000313" key="2">
    <source>
        <dbReference type="EMBL" id="KAL3614217.1"/>
    </source>
</evidence>
<keyword evidence="3" id="KW-1185">Reference proteome</keyword>
<accession>A0ABD3BA48</accession>
<evidence type="ECO:0000313" key="3">
    <source>
        <dbReference type="Proteomes" id="UP001632038"/>
    </source>
</evidence>
<comment type="caution">
    <text evidence="2">The sequence shown here is derived from an EMBL/GenBank/DDBJ whole genome shotgun (WGS) entry which is preliminary data.</text>
</comment>
<dbReference type="Pfam" id="PF10602">
    <property type="entry name" value="RPN7"/>
    <property type="match status" value="1"/>
</dbReference>
<evidence type="ECO:0000259" key="1">
    <source>
        <dbReference type="Pfam" id="PF10602"/>
    </source>
</evidence>
<dbReference type="Proteomes" id="UP001632038">
    <property type="component" value="Unassembled WGS sequence"/>
</dbReference>
<protein>
    <recommendedName>
        <fullName evidence="1">26S proteasome regulatory subunit Rpn7 N-terminal domain-containing protein</fullName>
    </recommendedName>
</protein>
<dbReference type="InterPro" id="IPR045135">
    <property type="entry name" value="Rpn7_N"/>
</dbReference>
<reference evidence="3" key="1">
    <citation type="journal article" date="2024" name="IScience">
        <title>Strigolactones Initiate the Formation of Haustorium-like Structures in Castilleja.</title>
        <authorList>
            <person name="Buerger M."/>
            <person name="Peterson D."/>
            <person name="Chory J."/>
        </authorList>
    </citation>
    <scope>NUCLEOTIDE SEQUENCE [LARGE SCALE GENOMIC DNA]</scope>
</reference>